<feature type="domain" description="Polyphosphate kinase-2-related" evidence="1">
    <location>
        <begin position="11"/>
        <end position="233"/>
    </location>
</feature>
<evidence type="ECO:0000313" key="3">
    <source>
        <dbReference type="Proteomes" id="UP000219564"/>
    </source>
</evidence>
<dbReference type="EMBL" id="OBKZ01000017">
    <property type="protein sequence ID" value="SOB52746.1"/>
    <property type="molecule type" value="Genomic_DNA"/>
</dbReference>
<dbReference type="PANTHER" id="PTHR34383:SF3">
    <property type="entry name" value="POLYPHOSPHATE:AMP PHOSPHOTRANSFERASE"/>
    <property type="match status" value="1"/>
</dbReference>
<dbReference type="Pfam" id="PF03976">
    <property type="entry name" value="PPK2"/>
    <property type="match status" value="2"/>
</dbReference>
<dbReference type="RefSeq" id="WP_047282589.1">
    <property type="nucleotide sequence ID" value="NZ_CP075177.1"/>
</dbReference>
<accession>A0AAX2HAN7</accession>
<dbReference type="Gene3D" id="3.40.50.300">
    <property type="entry name" value="P-loop containing nucleotide triphosphate hydrolases"/>
    <property type="match status" value="2"/>
</dbReference>
<dbReference type="Proteomes" id="UP000219564">
    <property type="component" value="Unassembled WGS sequence"/>
</dbReference>
<dbReference type="InterPro" id="IPR022489">
    <property type="entry name" value="PolyP_AMP_Tfrase"/>
</dbReference>
<protein>
    <submittedName>
        <fullName evidence="2">Polyphosphate:AMP phosphotransferase</fullName>
    </submittedName>
</protein>
<dbReference type="AlphaFoldDB" id="A0AAX2HAN7"/>
<evidence type="ECO:0000313" key="2">
    <source>
        <dbReference type="EMBL" id="SOB52746.1"/>
    </source>
</evidence>
<gene>
    <name evidence="2" type="ORF">PLUA15_240159</name>
</gene>
<dbReference type="InterPro" id="IPR022488">
    <property type="entry name" value="PPK2-related"/>
</dbReference>
<proteinExistence type="predicted"/>
<sequence length="504" mass="58781">MFESAEIGHVIDKETYDNEVPALREALLEAQYELHQQKRSAVIVLINGIEGAGKGETVKLLSEWMDPRLIEVRTFDTQTDEELAHPPAWRYWRQLPAKGRMGVFFGNWYSQMLQGRVHGQFKNAVLDQAINGAERLEKLLCNEGAVILKFWFHLSKKQMKARLKALKDDPLHSWRISPLDWQQSETYDKVVHFGERMIRRTSRDFAPWNIVEGVDPYYRSLTVGKILLEGLQAAINTPKVKPHSITVPPLPDPIDGKSLLDCLDMTHRLDKDDYEEQLITEQARLSGLMRDKRMRRHALVAVFEGNDAAGKGGSIRRVAAALDPRQYSIVPIAAPSEDERAQPYLWRFWRQIPARGKFTIFDRSWYGRVLVERIEGFCAQQDWLRAYGEINDFEEQLHNAGVIVVKFWLAIDKDTQLERFQARETIPFKRFKITEEDWRNREKWDEYRAAVCDMVDRTSTEVSPWTLVEANDKRWARVKVLRTLNDALQAAFEKRDRHDKKHKK</sequence>
<dbReference type="PANTHER" id="PTHR34383">
    <property type="entry name" value="POLYPHOSPHATE:AMP PHOSPHOTRANSFERASE-RELATED"/>
    <property type="match status" value="1"/>
</dbReference>
<dbReference type="GO" id="GO:0006797">
    <property type="term" value="P:polyphosphate metabolic process"/>
    <property type="evidence" value="ECO:0007669"/>
    <property type="project" value="InterPro"/>
</dbReference>
<organism evidence="2 3">
    <name type="scientific">Pseudomonas lundensis</name>
    <dbReference type="NCBI Taxonomy" id="86185"/>
    <lineage>
        <taxon>Bacteria</taxon>
        <taxon>Pseudomonadati</taxon>
        <taxon>Pseudomonadota</taxon>
        <taxon>Gammaproteobacteria</taxon>
        <taxon>Pseudomonadales</taxon>
        <taxon>Pseudomonadaceae</taxon>
        <taxon>Pseudomonas</taxon>
    </lineage>
</organism>
<reference evidence="2 3" key="1">
    <citation type="submission" date="2017-08" db="EMBL/GenBank/DDBJ databases">
        <authorList>
            <person name="Chaillou S."/>
        </authorList>
    </citation>
    <scope>NUCLEOTIDE SEQUENCE [LARGE SCALE GENOMIC DNA]</scope>
    <source>
        <strain evidence="2 3">MFPA15A1205</strain>
    </source>
</reference>
<dbReference type="GO" id="GO:0043751">
    <property type="term" value="F:polyphosphate:AMP phosphotransferase activity"/>
    <property type="evidence" value="ECO:0007669"/>
    <property type="project" value="InterPro"/>
</dbReference>
<evidence type="ECO:0000259" key="1">
    <source>
        <dbReference type="Pfam" id="PF03976"/>
    </source>
</evidence>
<dbReference type="SUPFAM" id="SSF52540">
    <property type="entry name" value="P-loop containing nucleoside triphosphate hydrolases"/>
    <property type="match status" value="2"/>
</dbReference>
<dbReference type="NCBIfam" id="TIGR03708">
    <property type="entry name" value="poly_P_AMP_trns"/>
    <property type="match status" value="1"/>
</dbReference>
<name>A0AAX2HAN7_9PSED</name>
<dbReference type="InterPro" id="IPR027417">
    <property type="entry name" value="P-loop_NTPase"/>
</dbReference>
<comment type="caution">
    <text evidence="2">The sequence shown here is derived from an EMBL/GenBank/DDBJ whole genome shotgun (WGS) entry which is preliminary data.</text>
</comment>
<dbReference type="KEGG" id="plq:AA042_02005"/>
<feature type="domain" description="Polyphosphate kinase-2-related" evidence="1">
    <location>
        <begin position="269"/>
        <end position="492"/>
    </location>
</feature>